<proteinExistence type="predicted"/>
<feature type="compositionally biased region" description="Low complexity" evidence="1">
    <location>
        <begin position="608"/>
        <end position="623"/>
    </location>
</feature>
<sequence length="920" mass="97734">MSSHNWPSVQIGQPQYPPFNPNTASYATDDTEAFTSDLINPALTSPISTYHLNPEHDINGAGGMIGLTLDQYKTGHRASIAPSIPTPASNKRQLSHDQMMSSPDRQSGDNAGNHQTQPKKRARKGPSAKATLPIPRSRTLVLGESVFSPEDFAAGLKHFKKISTDQSLEDDDLRKMRDFLTWGEDEQSKWLAKLSPEQFGVVLFAEKQDRDHQQSAVAQLNSSHAIKLQNHDATPSFGIQQQGNGVHNGAQYQHAQNVMDFNNLSNFNQQFSPLAQNANFQQMAMQNPQGQPVQFGSQIPSFIVCPSGQLIPQQQNMFENMPTMAGYQSSNMQTSGAYQQQIKVNGQLMTVNLQPAFGGHQNGNFNLHQLTPGALGHVPQQYGTNVNQTFNSMGQQNSTTTYSLPSGRQLNNTNQGENFVLPTLSHAARVAEAQLRAATMRRQHADLRARGLPVPNVPNYPKLPPMVMSGPGLGNLQGAINNLPSAPPSFLINAFDGVNWEKDPEKDAAAKAANGSPPNNSLGGHTPTGDGFPMKFADISGANPVFLSQKGNAVMIDIAGRPTEHGTSPTAPKAVGYHGVNTPVVPFYQVQLPNSAGQLSIGPNAQGSTSPAGAAKGTATKTSPKSKKTTTKKKSSAASSSASSCAIANVASALFPTSIPVPSTSQAIVGAAQPNASFPIVQNPGYSNESQVNPISLNMPAPVSAITRSAVESLTTKLTFPPLPSPESSPVATSSSSSFDASASQASSTTTAQTTQPTISPLDFPESNMQITSSSSDLETASEPSAVPPPGSTDETNNISASTESELTTADNDELDDLFGPIATPELEPSASNEAATPDDSQPTDFNNDPLDGFFNFLDTPGIAPNGEYVGVGVYDETQPVGHGFSMTGGQFDSMADVDFTDMDFSDMGFDNWTDFDIAQ</sequence>
<gene>
    <name evidence="2" type="ORF">VE01_09760</name>
</gene>
<feature type="region of interest" description="Disordered" evidence="1">
    <location>
        <begin position="79"/>
        <end position="135"/>
    </location>
</feature>
<dbReference type="OrthoDB" id="3439679at2759"/>
<feature type="compositionally biased region" description="Polar residues" evidence="1">
    <location>
        <begin position="830"/>
        <end position="847"/>
    </location>
</feature>
<feature type="region of interest" description="Disordered" evidence="1">
    <location>
        <begin position="599"/>
        <end position="638"/>
    </location>
</feature>
<protein>
    <submittedName>
        <fullName evidence="2">Uncharacterized protein</fullName>
    </submittedName>
</protein>
<feature type="region of interest" description="Disordered" evidence="1">
    <location>
        <begin position="718"/>
        <end position="850"/>
    </location>
</feature>
<name>A0A1B8G8B5_9PEZI</name>
<reference evidence="2 3" key="1">
    <citation type="submission" date="2016-03" db="EMBL/GenBank/DDBJ databases">
        <title>Comparative genomics of Pseudogymnoascus destructans, the fungus causing white-nose syndrome of bats.</title>
        <authorList>
            <person name="Palmer J.M."/>
            <person name="Drees K.P."/>
            <person name="Foster J.T."/>
            <person name="Lindner D.L."/>
        </authorList>
    </citation>
    <scope>NUCLEOTIDE SEQUENCE [LARGE SCALE GENOMIC DNA]</scope>
    <source>
        <strain evidence="2 3">UAMH 10579</strain>
    </source>
</reference>
<feature type="compositionally biased region" description="Basic residues" evidence="1">
    <location>
        <begin position="624"/>
        <end position="635"/>
    </location>
</feature>
<evidence type="ECO:0000313" key="2">
    <source>
        <dbReference type="EMBL" id="OBT92072.1"/>
    </source>
</evidence>
<feature type="compositionally biased region" description="Polar residues" evidence="1">
    <location>
        <begin position="86"/>
        <end position="116"/>
    </location>
</feature>
<feature type="compositionally biased region" description="Polar residues" evidence="1">
    <location>
        <begin position="793"/>
        <end position="810"/>
    </location>
</feature>
<evidence type="ECO:0000256" key="1">
    <source>
        <dbReference type="SAM" id="MobiDB-lite"/>
    </source>
</evidence>
<dbReference type="AlphaFoldDB" id="A0A1B8G8B5"/>
<feature type="region of interest" description="Disordered" evidence="1">
    <location>
        <begin position="505"/>
        <end position="529"/>
    </location>
</feature>
<keyword evidence="3" id="KW-1185">Reference proteome</keyword>
<evidence type="ECO:0000313" key="3">
    <source>
        <dbReference type="Proteomes" id="UP000091956"/>
    </source>
</evidence>
<feature type="compositionally biased region" description="Polar residues" evidence="1">
    <location>
        <begin position="1"/>
        <end position="13"/>
    </location>
</feature>
<feature type="region of interest" description="Disordered" evidence="1">
    <location>
        <begin position="1"/>
        <end position="27"/>
    </location>
</feature>
<feature type="compositionally biased region" description="Low complexity" evidence="1">
    <location>
        <begin position="728"/>
        <end position="761"/>
    </location>
</feature>
<dbReference type="GeneID" id="28843146"/>
<reference evidence="3" key="2">
    <citation type="journal article" date="2018" name="Nat. Commun.">
        <title>Extreme sensitivity to ultraviolet light in the fungal pathogen causing white-nose syndrome of bats.</title>
        <authorList>
            <person name="Palmer J.M."/>
            <person name="Drees K.P."/>
            <person name="Foster J.T."/>
            <person name="Lindner D.L."/>
        </authorList>
    </citation>
    <scope>NUCLEOTIDE SEQUENCE [LARGE SCALE GENOMIC DNA]</scope>
    <source>
        <strain evidence="3">UAMH 10579</strain>
    </source>
</reference>
<dbReference type="RefSeq" id="XP_018125805.1">
    <property type="nucleotide sequence ID" value="XM_018279169.1"/>
</dbReference>
<feature type="compositionally biased region" description="Low complexity" evidence="1">
    <location>
        <begin position="510"/>
        <end position="521"/>
    </location>
</feature>
<dbReference type="EMBL" id="KV460274">
    <property type="protein sequence ID" value="OBT92072.1"/>
    <property type="molecule type" value="Genomic_DNA"/>
</dbReference>
<feature type="compositionally biased region" description="Basic residues" evidence="1">
    <location>
        <begin position="117"/>
        <end position="126"/>
    </location>
</feature>
<accession>A0A1B8G8B5</accession>
<feature type="compositionally biased region" description="Polar residues" evidence="1">
    <location>
        <begin position="767"/>
        <end position="783"/>
    </location>
</feature>
<organism evidence="2 3">
    <name type="scientific">Pseudogymnoascus verrucosus</name>
    <dbReference type="NCBI Taxonomy" id="342668"/>
    <lineage>
        <taxon>Eukaryota</taxon>
        <taxon>Fungi</taxon>
        <taxon>Dikarya</taxon>
        <taxon>Ascomycota</taxon>
        <taxon>Pezizomycotina</taxon>
        <taxon>Leotiomycetes</taxon>
        <taxon>Thelebolales</taxon>
        <taxon>Thelebolaceae</taxon>
        <taxon>Pseudogymnoascus</taxon>
    </lineage>
</organism>
<dbReference type="Proteomes" id="UP000091956">
    <property type="component" value="Unassembled WGS sequence"/>
</dbReference>